<dbReference type="PANTHER" id="PTHR43016">
    <property type="entry name" value="PRESEQUENCE PROTEASE"/>
    <property type="match status" value="1"/>
</dbReference>
<evidence type="ECO:0000259" key="1">
    <source>
        <dbReference type="SMART" id="SM01264"/>
    </source>
</evidence>
<reference evidence="2" key="1">
    <citation type="submission" date="2021-06" db="EMBL/GenBank/DDBJ databases">
        <authorList>
            <person name="Kallberg Y."/>
            <person name="Tangrot J."/>
            <person name="Rosling A."/>
        </authorList>
    </citation>
    <scope>NUCLEOTIDE SEQUENCE</scope>
    <source>
        <strain evidence="2">CL551</strain>
    </source>
</reference>
<evidence type="ECO:0000313" key="2">
    <source>
        <dbReference type="EMBL" id="CAG8784579.1"/>
    </source>
</evidence>
<organism evidence="2 3">
    <name type="scientific">Acaulospora morrowiae</name>
    <dbReference type="NCBI Taxonomy" id="94023"/>
    <lineage>
        <taxon>Eukaryota</taxon>
        <taxon>Fungi</taxon>
        <taxon>Fungi incertae sedis</taxon>
        <taxon>Mucoromycota</taxon>
        <taxon>Glomeromycotina</taxon>
        <taxon>Glomeromycetes</taxon>
        <taxon>Diversisporales</taxon>
        <taxon>Acaulosporaceae</taxon>
        <taxon>Acaulospora</taxon>
    </lineage>
</organism>
<keyword evidence="3" id="KW-1185">Reference proteome</keyword>
<protein>
    <submittedName>
        <fullName evidence="2">18331_t:CDS:1</fullName>
    </submittedName>
</protein>
<feature type="non-terminal residue" evidence="2">
    <location>
        <position position="142"/>
    </location>
</feature>
<dbReference type="GO" id="GO:0005759">
    <property type="term" value="C:mitochondrial matrix"/>
    <property type="evidence" value="ECO:0007669"/>
    <property type="project" value="TreeGrafter"/>
</dbReference>
<dbReference type="SMART" id="SM01264">
    <property type="entry name" value="M16C_associated"/>
    <property type="match status" value="1"/>
</dbReference>
<dbReference type="GO" id="GO:0046872">
    <property type="term" value="F:metal ion binding"/>
    <property type="evidence" value="ECO:0007669"/>
    <property type="project" value="InterPro"/>
</dbReference>
<dbReference type="GO" id="GO:0004222">
    <property type="term" value="F:metalloendopeptidase activity"/>
    <property type="evidence" value="ECO:0007669"/>
    <property type="project" value="TreeGrafter"/>
</dbReference>
<dbReference type="InterPro" id="IPR011249">
    <property type="entry name" value="Metalloenz_LuxS/M16"/>
</dbReference>
<gene>
    <name evidence="2" type="ORF">AMORRO_LOCUS17603</name>
</gene>
<dbReference type="InterPro" id="IPR013578">
    <property type="entry name" value="Peptidase_M16C_assoc"/>
</dbReference>
<dbReference type="OrthoDB" id="10250783at2759"/>
<dbReference type="GO" id="GO:0016485">
    <property type="term" value="P:protein processing"/>
    <property type="evidence" value="ECO:0007669"/>
    <property type="project" value="TreeGrafter"/>
</dbReference>
<proteinExistence type="predicted"/>
<dbReference type="EMBL" id="CAJVPV010055481">
    <property type="protein sequence ID" value="CAG8784579.1"/>
    <property type="molecule type" value="Genomic_DNA"/>
</dbReference>
<feature type="non-terminal residue" evidence="2">
    <location>
        <position position="1"/>
    </location>
</feature>
<evidence type="ECO:0000313" key="3">
    <source>
        <dbReference type="Proteomes" id="UP000789342"/>
    </source>
</evidence>
<dbReference type="Gene3D" id="3.30.830.10">
    <property type="entry name" value="Metalloenzyme, LuxS/M16 peptidase-like"/>
    <property type="match status" value="1"/>
</dbReference>
<dbReference type="Pfam" id="PF08367">
    <property type="entry name" value="M16C_assoc"/>
    <property type="match status" value="1"/>
</dbReference>
<comment type="caution">
    <text evidence="2">The sequence shown here is derived from an EMBL/GenBank/DDBJ whole genome shotgun (WGS) entry which is preliminary data.</text>
</comment>
<dbReference type="SUPFAM" id="SSF63411">
    <property type="entry name" value="LuxS/MPP-like metallohydrolase"/>
    <property type="match status" value="1"/>
</dbReference>
<sequence length="142" mass="15918">FPLYFNNIDGCEVQWRKTATNGITYFGAMSRIEGTKKKTMAELEDEIRLYTGGIDCSPVVYANHSDLSKHDDGIMIAGHCLDRNVDRMYDITKQLVLETNFDNVDKLKTIIYGNAASVMNSVVELGHNYARSFAASRIVPAM</sequence>
<dbReference type="PANTHER" id="PTHR43016:SF13">
    <property type="entry name" value="PRESEQUENCE PROTEASE, MITOCHONDRIAL"/>
    <property type="match status" value="1"/>
</dbReference>
<feature type="domain" description="Peptidase M16C associated" evidence="1">
    <location>
        <begin position="3"/>
        <end position="142"/>
    </location>
</feature>
<dbReference type="AlphaFoldDB" id="A0A9N9P2K5"/>
<dbReference type="Proteomes" id="UP000789342">
    <property type="component" value="Unassembled WGS sequence"/>
</dbReference>
<name>A0A9N9P2K5_9GLOM</name>
<accession>A0A9N9P2K5</accession>